<keyword evidence="10" id="KW-1185">Reference proteome</keyword>
<gene>
    <name evidence="9" type="ORF">EDD62_0373</name>
</gene>
<evidence type="ECO:0000256" key="8">
    <source>
        <dbReference type="PIRSR" id="PIRSR001123-2"/>
    </source>
</evidence>
<feature type="binding site" evidence="8">
    <location>
        <position position="65"/>
    </location>
    <ligand>
        <name>Zn(2+)</name>
        <dbReference type="ChEBI" id="CHEBI:29105"/>
        <label>1</label>
    </ligand>
</feature>
<evidence type="ECO:0000256" key="7">
    <source>
        <dbReference type="PIRSR" id="PIRSR001123-1"/>
    </source>
</evidence>
<dbReference type="Gene3D" id="3.40.630.10">
    <property type="entry name" value="Zn peptidases"/>
    <property type="match status" value="1"/>
</dbReference>
<dbReference type="OrthoDB" id="9772053at2"/>
<keyword evidence="3" id="KW-0645">Protease</keyword>
<feature type="binding site" evidence="8">
    <location>
        <position position="234"/>
    </location>
    <ligand>
        <name>Zn(2+)</name>
        <dbReference type="ChEBI" id="CHEBI:29105"/>
        <label>1</label>
    </ligand>
</feature>
<evidence type="ECO:0000256" key="3">
    <source>
        <dbReference type="ARBA" id="ARBA00022670"/>
    </source>
</evidence>
<feature type="active site" description="Proton acceptor" evidence="7">
    <location>
        <position position="211"/>
    </location>
</feature>
<comment type="caution">
    <text evidence="9">The sequence shown here is derived from an EMBL/GenBank/DDBJ whole genome shotgun (WGS) entry which is preliminary data.</text>
</comment>
<proteinExistence type="inferred from homology"/>
<evidence type="ECO:0000256" key="6">
    <source>
        <dbReference type="PIRNR" id="PIRNR001123"/>
    </source>
</evidence>
<evidence type="ECO:0000313" key="9">
    <source>
        <dbReference type="EMBL" id="RPF57740.1"/>
    </source>
</evidence>
<dbReference type="SUPFAM" id="SSF53187">
    <property type="entry name" value="Zn-dependent exopeptidases"/>
    <property type="match status" value="1"/>
</dbReference>
<feature type="binding site" evidence="8">
    <location>
        <position position="179"/>
    </location>
    <ligand>
        <name>Zn(2+)</name>
        <dbReference type="ChEBI" id="CHEBI:29105"/>
        <label>1</label>
    </ligand>
</feature>
<dbReference type="AlphaFoldDB" id="A0A3N5BRR7"/>
<sequence>MDKELQLLKDLTDAHGVSGYEHDVKKVLQSYLEPNSDELIHDKLGGIFGKKNATNGSKTILIGGHLDEVGFMVTDITKEGFLKFTPIGGWWSQVMLSQRMNVITEQGVLTGIIGSKPPHVLTPEDRKKTVEIKDMFIDIGVKDKEEAESFGVQIGDQITPYMEFTEMANKNYLLAKAWDNRFGCAVASQVLAELNGEDVNVNVASGATVQEEVGLRGAKTAAAKVKPDLAIAVDVGLALDTPDMPKNEGEGNLGDGPLLLLLDATNIGHVGFRKHVQKVIKDKGLPVQLAMVTKGGTDSGSFHVANEGVPSLSIGVPLRYMHSNASIMHREDFQNTVKLIVEIVKSLDDEAVDSIIYGK</sequence>
<protein>
    <submittedName>
        <fullName evidence="9">Putative aminopeptidase FrvX</fullName>
    </submittedName>
</protein>
<dbReference type="PANTHER" id="PTHR32481:SF21">
    <property type="entry name" value="AMINOPEPTIDASE YSDC-RELATED"/>
    <property type="match status" value="1"/>
</dbReference>
<dbReference type="SUPFAM" id="SSF101821">
    <property type="entry name" value="Aminopeptidase/glucanase lid domain"/>
    <property type="match status" value="1"/>
</dbReference>
<dbReference type="PIRSF" id="PIRSF001123">
    <property type="entry name" value="PepA_GA"/>
    <property type="match status" value="1"/>
</dbReference>
<dbReference type="PANTHER" id="PTHR32481">
    <property type="entry name" value="AMINOPEPTIDASE"/>
    <property type="match status" value="1"/>
</dbReference>
<dbReference type="GO" id="GO:0006508">
    <property type="term" value="P:proteolysis"/>
    <property type="evidence" value="ECO:0007669"/>
    <property type="project" value="UniProtKB-KW"/>
</dbReference>
<name>A0A3N5BRR7_9BACL</name>
<dbReference type="Gene3D" id="2.40.30.40">
    <property type="entry name" value="Peptidase M42, domain 2"/>
    <property type="match status" value="1"/>
</dbReference>
<evidence type="ECO:0000256" key="5">
    <source>
        <dbReference type="ARBA" id="ARBA00022801"/>
    </source>
</evidence>
<dbReference type="EMBL" id="RKRK01000002">
    <property type="protein sequence ID" value="RPF57740.1"/>
    <property type="molecule type" value="Genomic_DNA"/>
</dbReference>
<dbReference type="RefSeq" id="WP_123807311.1">
    <property type="nucleotide sequence ID" value="NZ_RKRK01000002.1"/>
</dbReference>
<dbReference type="InterPro" id="IPR023367">
    <property type="entry name" value="Peptidase_M42_dom2"/>
</dbReference>
<comment type="similarity">
    <text evidence="1 6">Belongs to the peptidase M42 family.</text>
</comment>
<organism evidence="9 10">
    <name type="scientific">Abyssicoccus albus</name>
    <dbReference type="NCBI Taxonomy" id="1817405"/>
    <lineage>
        <taxon>Bacteria</taxon>
        <taxon>Bacillati</taxon>
        <taxon>Bacillota</taxon>
        <taxon>Bacilli</taxon>
        <taxon>Bacillales</taxon>
        <taxon>Abyssicoccaceae</taxon>
    </lineage>
</organism>
<keyword evidence="5" id="KW-0378">Hydrolase</keyword>
<dbReference type="GO" id="GO:0046872">
    <property type="term" value="F:metal ion binding"/>
    <property type="evidence" value="ECO:0007669"/>
    <property type="project" value="UniProtKB-UniRule"/>
</dbReference>
<comment type="cofactor">
    <cofactor evidence="8">
        <name>a divalent metal cation</name>
        <dbReference type="ChEBI" id="CHEBI:60240"/>
    </cofactor>
    <text evidence="8">Binds 2 divalent metal cations per subunit.</text>
</comment>
<feature type="binding site" evidence="8">
    <location>
        <position position="179"/>
    </location>
    <ligand>
        <name>Zn(2+)</name>
        <dbReference type="ChEBI" id="CHEBI:29105"/>
        <label>2</label>
    </ligand>
</feature>
<dbReference type="InterPro" id="IPR051464">
    <property type="entry name" value="Peptidase_M42_aminopept"/>
</dbReference>
<evidence type="ECO:0000313" key="10">
    <source>
        <dbReference type="Proteomes" id="UP000277108"/>
    </source>
</evidence>
<dbReference type="GO" id="GO:0004177">
    <property type="term" value="F:aminopeptidase activity"/>
    <property type="evidence" value="ECO:0007669"/>
    <property type="project" value="UniProtKB-UniRule"/>
</dbReference>
<dbReference type="Proteomes" id="UP000277108">
    <property type="component" value="Unassembled WGS sequence"/>
</dbReference>
<evidence type="ECO:0000256" key="1">
    <source>
        <dbReference type="ARBA" id="ARBA00006272"/>
    </source>
</evidence>
<evidence type="ECO:0000256" key="2">
    <source>
        <dbReference type="ARBA" id="ARBA00022438"/>
    </source>
</evidence>
<feature type="binding site" evidence="8">
    <location>
        <position position="322"/>
    </location>
    <ligand>
        <name>Zn(2+)</name>
        <dbReference type="ChEBI" id="CHEBI:29105"/>
        <label>2</label>
    </ligand>
</feature>
<dbReference type="CDD" id="cd05656">
    <property type="entry name" value="M42_Frv"/>
    <property type="match status" value="1"/>
</dbReference>
<accession>A0A3N5BRR7</accession>
<keyword evidence="2 9" id="KW-0031">Aminopeptidase</keyword>
<feature type="binding site" evidence="8">
    <location>
        <position position="212"/>
    </location>
    <ligand>
        <name>Zn(2+)</name>
        <dbReference type="ChEBI" id="CHEBI:29105"/>
        <label>2</label>
    </ligand>
</feature>
<reference evidence="9 10" key="1">
    <citation type="submission" date="2018-11" db="EMBL/GenBank/DDBJ databases">
        <title>Genomic Encyclopedia of Type Strains, Phase IV (KMG-IV): sequencing the most valuable type-strain genomes for metagenomic binning, comparative biology and taxonomic classification.</title>
        <authorList>
            <person name="Goeker M."/>
        </authorList>
    </citation>
    <scope>NUCLEOTIDE SEQUENCE [LARGE SCALE GENOMIC DNA]</scope>
    <source>
        <strain evidence="9 10">DSM 29158</strain>
    </source>
</reference>
<dbReference type="Pfam" id="PF05343">
    <property type="entry name" value="Peptidase_M42"/>
    <property type="match status" value="1"/>
</dbReference>
<dbReference type="InterPro" id="IPR008007">
    <property type="entry name" value="Peptidase_M42"/>
</dbReference>
<keyword evidence="4 8" id="KW-0479">Metal-binding</keyword>
<evidence type="ECO:0000256" key="4">
    <source>
        <dbReference type="ARBA" id="ARBA00022723"/>
    </source>
</evidence>